<dbReference type="EMBL" id="UZAF01016668">
    <property type="protein sequence ID" value="VDO32019.1"/>
    <property type="molecule type" value="Genomic_DNA"/>
</dbReference>
<organism evidence="4">
    <name type="scientific">Haemonchus placei</name>
    <name type="common">Barber's pole worm</name>
    <dbReference type="NCBI Taxonomy" id="6290"/>
    <lineage>
        <taxon>Eukaryota</taxon>
        <taxon>Metazoa</taxon>
        <taxon>Ecdysozoa</taxon>
        <taxon>Nematoda</taxon>
        <taxon>Chromadorea</taxon>
        <taxon>Rhabditida</taxon>
        <taxon>Rhabditina</taxon>
        <taxon>Rhabditomorpha</taxon>
        <taxon>Strongyloidea</taxon>
        <taxon>Trichostrongylidae</taxon>
        <taxon>Haemonchus</taxon>
    </lineage>
</organism>
<sequence>MEIRDSLCDLGRMEIPRPQFHGMQFIATRGKLGFYKTIRENGSKYGVQVRPQGPRRPVLNNDIFQKPSAVKEESVEDSPPTENRTTTRPQDPRGKPNESGRDRVNQKIQNLKNGGPRTQPIRVELEPDYPSDYVPPHLRINQGYTKNHKTTMF</sequence>
<name>A0A0N4WAQ3_HAEPC</name>
<dbReference type="WBParaSite" id="HPLM_0000748201-mRNA-1">
    <property type="protein sequence ID" value="HPLM_0000748201-mRNA-1"/>
    <property type="gene ID" value="HPLM_0000748201"/>
</dbReference>
<protein>
    <submittedName>
        <fullName evidence="4">Velvet domain-containing protein</fullName>
    </submittedName>
</protein>
<feature type="compositionally biased region" description="Basic and acidic residues" evidence="1">
    <location>
        <begin position="90"/>
        <end position="105"/>
    </location>
</feature>
<reference evidence="2 3" key="2">
    <citation type="submission" date="2018-11" db="EMBL/GenBank/DDBJ databases">
        <authorList>
            <consortium name="Pathogen Informatics"/>
        </authorList>
    </citation>
    <scope>NUCLEOTIDE SEQUENCE [LARGE SCALE GENOMIC DNA]</scope>
    <source>
        <strain evidence="2 3">MHpl1</strain>
    </source>
</reference>
<reference evidence="4" key="1">
    <citation type="submission" date="2017-02" db="UniProtKB">
        <authorList>
            <consortium name="WormBaseParasite"/>
        </authorList>
    </citation>
    <scope>IDENTIFICATION</scope>
</reference>
<feature type="region of interest" description="Disordered" evidence="1">
    <location>
        <begin position="44"/>
        <end position="140"/>
    </location>
</feature>
<dbReference type="Proteomes" id="UP000268014">
    <property type="component" value="Unassembled WGS sequence"/>
</dbReference>
<dbReference type="AlphaFoldDB" id="A0A0N4WAQ3"/>
<evidence type="ECO:0000313" key="2">
    <source>
        <dbReference type="EMBL" id="VDO32019.1"/>
    </source>
</evidence>
<gene>
    <name evidence="2" type="ORF">HPLM_LOCUS7474</name>
</gene>
<dbReference type="OrthoDB" id="5831187at2759"/>
<proteinExistence type="predicted"/>
<feature type="compositionally biased region" description="Polar residues" evidence="1">
    <location>
        <begin position="80"/>
        <end position="89"/>
    </location>
</feature>
<keyword evidence="3" id="KW-1185">Reference proteome</keyword>
<evidence type="ECO:0000313" key="4">
    <source>
        <dbReference type="WBParaSite" id="HPLM_0000748201-mRNA-1"/>
    </source>
</evidence>
<evidence type="ECO:0000313" key="3">
    <source>
        <dbReference type="Proteomes" id="UP000268014"/>
    </source>
</evidence>
<evidence type="ECO:0000256" key="1">
    <source>
        <dbReference type="SAM" id="MobiDB-lite"/>
    </source>
</evidence>
<accession>A0A0N4WAQ3</accession>
<dbReference type="OMA" id="RINQGYT"/>